<dbReference type="InterPro" id="IPR015813">
    <property type="entry name" value="Pyrv/PenolPyrv_kinase-like_dom"/>
</dbReference>
<sequence length="125" mass="14294">MIPVIGDRDNGYGNAKSVKRTVQGFIKAEFAGIILEDQILKFCPPWHSRNITWEILQDALTALKGGRMPPPRSLPSFDKIKETLGFNNYYEDEERYITTTSQPPFQRGGSTNSTLKYLFDYFLPN</sequence>
<dbReference type="GO" id="GO:0003824">
    <property type="term" value="F:catalytic activity"/>
    <property type="evidence" value="ECO:0007669"/>
    <property type="project" value="InterPro"/>
</dbReference>
<dbReference type="Proteomes" id="UP000541444">
    <property type="component" value="Unassembled WGS sequence"/>
</dbReference>
<dbReference type="PANTHER" id="PTHR42905:SF2">
    <property type="entry name" value="PHOSPHOENOLPYRUVATE CARBOXYLASE FAMILY PROTEIN"/>
    <property type="match status" value="1"/>
</dbReference>
<comment type="caution">
    <text evidence="1">The sequence shown here is derived from an EMBL/GenBank/DDBJ whole genome shotgun (WGS) entry which is preliminary data.</text>
</comment>
<dbReference type="AlphaFoldDB" id="A0A7J7LAH6"/>
<dbReference type="OrthoDB" id="1923844at2759"/>
<accession>A0A7J7LAH6</accession>
<proteinExistence type="predicted"/>
<dbReference type="SUPFAM" id="SSF51621">
    <property type="entry name" value="Phosphoenolpyruvate/pyruvate domain"/>
    <property type="match status" value="1"/>
</dbReference>
<evidence type="ECO:0000313" key="2">
    <source>
        <dbReference type="Proteomes" id="UP000541444"/>
    </source>
</evidence>
<keyword evidence="2" id="KW-1185">Reference proteome</keyword>
<reference evidence="1 2" key="1">
    <citation type="journal article" date="2020" name="IScience">
        <title>Genome Sequencing of the Endangered Kingdonia uniflora (Circaeasteraceae, Ranunculales) Reveals Potential Mechanisms of Evolutionary Specialization.</title>
        <authorList>
            <person name="Sun Y."/>
            <person name="Deng T."/>
            <person name="Zhang A."/>
            <person name="Moore M.J."/>
            <person name="Landis J.B."/>
            <person name="Lin N."/>
            <person name="Zhang H."/>
            <person name="Zhang X."/>
            <person name="Huang J."/>
            <person name="Zhang X."/>
            <person name="Sun H."/>
            <person name="Wang H."/>
        </authorList>
    </citation>
    <scope>NUCLEOTIDE SEQUENCE [LARGE SCALE GENOMIC DNA]</scope>
    <source>
        <strain evidence="1">TB1705</strain>
        <tissue evidence="1">Leaf</tissue>
    </source>
</reference>
<dbReference type="InterPro" id="IPR040442">
    <property type="entry name" value="Pyrv_kinase-like_dom_sf"/>
</dbReference>
<dbReference type="Gene3D" id="3.20.20.60">
    <property type="entry name" value="Phosphoenolpyruvate-binding domains"/>
    <property type="match status" value="1"/>
</dbReference>
<organism evidence="1 2">
    <name type="scientific">Kingdonia uniflora</name>
    <dbReference type="NCBI Taxonomy" id="39325"/>
    <lineage>
        <taxon>Eukaryota</taxon>
        <taxon>Viridiplantae</taxon>
        <taxon>Streptophyta</taxon>
        <taxon>Embryophyta</taxon>
        <taxon>Tracheophyta</taxon>
        <taxon>Spermatophyta</taxon>
        <taxon>Magnoliopsida</taxon>
        <taxon>Ranunculales</taxon>
        <taxon>Circaeasteraceae</taxon>
        <taxon>Kingdonia</taxon>
    </lineage>
</organism>
<gene>
    <name evidence="1" type="ORF">GIB67_015481</name>
</gene>
<evidence type="ECO:0000313" key="1">
    <source>
        <dbReference type="EMBL" id="KAF6139524.1"/>
    </source>
</evidence>
<protein>
    <submittedName>
        <fullName evidence="1">Uncharacterized protein</fullName>
    </submittedName>
</protein>
<name>A0A7J7LAH6_9MAGN</name>
<dbReference type="PANTHER" id="PTHR42905">
    <property type="entry name" value="PHOSPHOENOLPYRUVATE CARBOXYLASE"/>
    <property type="match status" value="1"/>
</dbReference>
<dbReference type="EMBL" id="JACGCM010002464">
    <property type="protein sequence ID" value="KAF6139524.1"/>
    <property type="molecule type" value="Genomic_DNA"/>
</dbReference>